<dbReference type="GO" id="GO:0006355">
    <property type="term" value="P:regulation of DNA-templated transcription"/>
    <property type="evidence" value="ECO:0007669"/>
    <property type="project" value="InterPro"/>
</dbReference>
<dbReference type="Gene3D" id="3.30.450.20">
    <property type="entry name" value="PAS domain"/>
    <property type="match status" value="1"/>
</dbReference>
<keyword evidence="4" id="KW-0804">Transcription</keyword>
<dbReference type="InterPro" id="IPR002078">
    <property type="entry name" value="Sigma_54_int"/>
</dbReference>
<evidence type="ECO:0000256" key="1">
    <source>
        <dbReference type="ARBA" id="ARBA00022741"/>
    </source>
</evidence>
<dbReference type="Pfam" id="PF02954">
    <property type="entry name" value="HTH_8"/>
    <property type="match status" value="1"/>
</dbReference>
<evidence type="ECO:0000313" key="8">
    <source>
        <dbReference type="Proteomes" id="UP000675664"/>
    </source>
</evidence>
<dbReference type="CDD" id="cd00130">
    <property type="entry name" value="PAS"/>
    <property type="match status" value="1"/>
</dbReference>
<dbReference type="EMBL" id="JAGSND010000010">
    <property type="protein sequence ID" value="MBR0599107.1"/>
    <property type="molecule type" value="Genomic_DNA"/>
</dbReference>
<dbReference type="GO" id="GO:0005524">
    <property type="term" value="F:ATP binding"/>
    <property type="evidence" value="ECO:0007669"/>
    <property type="project" value="UniProtKB-KW"/>
</dbReference>
<name>A0A8J8B2V2_9FIRM</name>
<keyword evidence="3" id="KW-0805">Transcription regulation</keyword>
<dbReference type="PROSITE" id="PS50045">
    <property type="entry name" value="SIGMA54_INTERACT_4"/>
    <property type="match status" value="1"/>
</dbReference>
<keyword evidence="8" id="KW-1185">Reference proteome</keyword>
<comment type="caution">
    <text evidence="7">The sequence shown here is derived from an EMBL/GenBank/DDBJ whole genome shotgun (WGS) entry which is preliminary data.</text>
</comment>
<feature type="domain" description="PAS" evidence="6">
    <location>
        <begin position="153"/>
        <end position="205"/>
    </location>
</feature>
<dbReference type="InterPro" id="IPR013767">
    <property type="entry name" value="PAS_fold"/>
</dbReference>
<dbReference type="PANTHER" id="PTHR32071:SF57">
    <property type="entry name" value="C4-DICARBOXYLATE TRANSPORT TRANSCRIPTIONAL REGULATORY PROTEIN DCTD"/>
    <property type="match status" value="1"/>
</dbReference>
<dbReference type="PROSITE" id="PS00675">
    <property type="entry name" value="SIGMA54_INTERACT_1"/>
    <property type="match status" value="1"/>
</dbReference>
<dbReference type="InterPro" id="IPR009057">
    <property type="entry name" value="Homeodomain-like_sf"/>
</dbReference>
<dbReference type="InterPro" id="IPR003593">
    <property type="entry name" value="AAA+_ATPase"/>
</dbReference>
<proteinExistence type="predicted"/>
<evidence type="ECO:0000256" key="4">
    <source>
        <dbReference type="ARBA" id="ARBA00023163"/>
    </source>
</evidence>
<dbReference type="InterPro" id="IPR002197">
    <property type="entry name" value="HTH_Fis"/>
</dbReference>
<dbReference type="Gene3D" id="3.30.450.40">
    <property type="match status" value="1"/>
</dbReference>
<keyword evidence="2" id="KW-0067">ATP-binding</keyword>
<feature type="domain" description="Sigma-54 factor interaction" evidence="5">
    <location>
        <begin position="283"/>
        <end position="513"/>
    </location>
</feature>
<keyword evidence="1" id="KW-0547">Nucleotide-binding</keyword>
<dbReference type="InterPro" id="IPR058031">
    <property type="entry name" value="AAA_lid_NorR"/>
</dbReference>
<dbReference type="PROSITE" id="PS50112">
    <property type="entry name" value="PAS"/>
    <property type="match status" value="1"/>
</dbReference>
<dbReference type="FunFam" id="3.40.50.300:FF:000006">
    <property type="entry name" value="DNA-binding transcriptional regulator NtrC"/>
    <property type="match status" value="1"/>
</dbReference>
<dbReference type="SUPFAM" id="SSF46689">
    <property type="entry name" value="Homeodomain-like"/>
    <property type="match status" value="1"/>
</dbReference>
<dbReference type="InterPro" id="IPR027417">
    <property type="entry name" value="P-loop_NTPase"/>
</dbReference>
<sequence length="601" mass="68095">MDDKFISIAYKIVKNMFQVIRNADTTVVFTDTTGKIIQVWTNVSAKPEYVLNLKPGDQISFQDTVGQAIGQSIKQDMFVELIAEKKALNKIVSIHHIAEPVHNAYNSVVGSLAIFCPDLGDQIDSIRGIFKITLSALEGQLKALEFQTDYDRVYNQLLGTMETIPIGTIVTDHNMTIIHVNDATQKIFGEDIKNIVGKKVDAYLHTNGFFQKMLDQRITMLDEEMVFHMPDGDVTCEVIVSLVKGKENENIQGLVIKLKNSKYMWKFKKSKDDNKAHFYFEDIVGASPTIKEAIRLAKIAARSTSNVLILGESGTGKELFAQSIHNHSSRREGPFVAINCGAMPGGLVESELFGYEGGAFTGARKEGQPGKFEQANGGTLFLDEIGDMPINEQISLLRVLQNKEVVRVGGNRIIKINVRIIAATNRDIEKEVQENRFRKDLFYRLNVFSISIPPLNERKEDLIQLTELFIKKYNVMLNKEVTGIHPIARKALMYHNWSGNIRELENVIERAVNVTRKNELMIEDLPSSFQQFLTEETVVKSKSEEKLTTHQELEKIAILQELKKSRGNISKAAQMLGIGRRTLYRRLEAYEIDNYLYKRKE</sequence>
<dbReference type="InterPro" id="IPR035965">
    <property type="entry name" value="PAS-like_dom_sf"/>
</dbReference>
<dbReference type="SUPFAM" id="SSF55785">
    <property type="entry name" value="PYP-like sensor domain (PAS domain)"/>
    <property type="match status" value="1"/>
</dbReference>
<dbReference type="CDD" id="cd00009">
    <property type="entry name" value="AAA"/>
    <property type="match status" value="1"/>
</dbReference>
<dbReference type="SMART" id="SM00382">
    <property type="entry name" value="AAA"/>
    <property type="match status" value="1"/>
</dbReference>
<protein>
    <submittedName>
        <fullName evidence="7">Sigma 54-interacting transcriptional regulator</fullName>
    </submittedName>
</protein>
<dbReference type="Gene3D" id="1.10.10.60">
    <property type="entry name" value="Homeodomain-like"/>
    <property type="match status" value="1"/>
</dbReference>
<dbReference type="AlphaFoldDB" id="A0A8J8B2V2"/>
<dbReference type="InterPro" id="IPR025943">
    <property type="entry name" value="Sigma_54_int_dom_ATP-bd_2"/>
</dbReference>
<organism evidence="7 8">
    <name type="scientific">Sinanaerobacter chloroacetimidivorans</name>
    <dbReference type="NCBI Taxonomy" id="2818044"/>
    <lineage>
        <taxon>Bacteria</taxon>
        <taxon>Bacillati</taxon>
        <taxon>Bacillota</taxon>
        <taxon>Clostridia</taxon>
        <taxon>Peptostreptococcales</taxon>
        <taxon>Anaerovoracaceae</taxon>
        <taxon>Sinanaerobacter</taxon>
    </lineage>
</organism>
<evidence type="ECO:0000256" key="2">
    <source>
        <dbReference type="ARBA" id="ARBA00022840"/>
    </source>
</evidence>
<dbReference type="GO" id="GO:0043565">
    <property type="term" value="F:sequence-specific DNA binding"/>
    <property type="evidence" value="ECO:0007669"/>
    <property type="project" value="InterPro"/>
</dbReference>
<dbReference type="NCBIfam" id="TIGR00229">
    <property type="entry name" value="sensory_box"/>
    <property type="match status" value="1"/>
</dbReference>
<dbReference type="Gene3D" id="3.40.50.300">
    <property type="entry name" value="P-loop containing nucleotide triphosphate hydrolases"/>
    <property type="match status" value="1"/>
</dbReference>
<reference evidence="7" key="1">
    <citation type="submission" date="2021-04" db="EMBL/GenBank/DDBJ databases">
        <title>Sinoanaerobacter chloroacetimidivorans sp. nov., an obligate anaerobic bacterium isolated from anaerobic sludge.</title>
        <authorList>
            <person name="Bao Y."/>
        </authorList>
    </citation>
    <scope>NUCLEOTIDE SEQUENCE</scope>
    <source>
        <strain evidence="7">BAD-6</strain>
    </source>
</reference>
<evidence type="ECO:0000259" key="5">
    <source>
        <dbReference type="PROSITE" id="PS50045"/>
    </source>
</evidence>
<dbReference type="PRINTS" id="PR01590">
    <property type="entry name" value="HTHFIS"/>
</dbReference>
<accession>A0A8J8B2V2</accession>
<evidence type="ECO:0000259" key="6">
    <source>
        <dbReference type="PROSITE" id="PS50112"/>
    </source>
</evidence>
<dbReference type="InterPro" id="IPR000014">
    <property type="entry name" value="PAS"/>
</dbReference>
<dbReference type="SMART" id="SM00091">
    <property type="entry name" value="PAS"/>
    <property type="match status" value="1"/>
</dbReference>
<dbReference type="PROSITE" id="PS00676">
    <property type="entry name" value="SIGMA54_INTERACT_2"/>
    <property type="match status" value="1"/>
</dbReference>
<evidence type="ECO:0000256" key="3">
    <source>
        <dbReference type="ARBA" id="ARBA00023015"/>
    </source>
</evidence>
<evidence type="ECO:0000313" key="7">
    <source>
        <dbReference type="EMBL" id="MBR0599107.1"/>
    </source>
</evidence>
<dbReference type="Pfam" id="PF00158">
    <property type="entry name" value="Sigma54_activat"/>
    <property type="match status" value="1"/>
</dbReference>
<dbReference type="Pfam" id="PF25601">
    <property type="entry name" value="AAA_lid_14"/>
    <property type="match status" value="1"/>
</dbReference>
<gene>
    <name evidence="7" type="ORF">KCX82_14550</name>
</gene>
<dbReference type="PANTHER" id="PTHR32071">
    <property type="entry name" value="TRANSCRIPTIONAL REGULATORY PROTEIN"/>
    <property type="match status" value="1"/>
</dbReference>
<dbReference type="Proteomes" id="UP000675664">
    <property type="component" value="Unassembled WGS sequence"/>
</dbReference>
<dbReference type="SUPFAM" id="SSF52540">
    <property type="entry name" value="P-loop containing nucleoside triphosphate hydrolases"/>
    <property type="match status" value="1"/>
</dbReference>
<reference evidence="7" key="2">
    <citation type="submission" date="2021-04" db="EMBL/GenBank/DDBJ databases">
        <authorList>
            <person name="Liu J."/>
        </authorList>
    </citation>
    <scope>NUCLEOTIDE SEQUENCE</scope>
    <source>
        <strain evidence="7">BAD-6</strain>
    </source>
</reference>
<dbReference type="InterPro" id="IPR025662">
    <property type="entry name" value="Sigma_54_int_dom_ATP-bd_1"/>
</dbReference>
<dbReference type="Gene3D" id="1.10.8.60">
    <property type="match status" value="1"/>
</dbReference>
<dbReference type="Pfam" id="PF00989">
    <property type="entry name" value="PAS"/>
    <property type="match status" value="1"/>
</dbReference>
<dbReference type="InterPro" id="IPR029016">
    <property type="entry name" value="GAF-like_dom_sf"/>
</dbReference>
<dbReference type="RefSeq" id="WP_227019239.1">
    <property type="nucleotide sequence ID" value="NZ_JAGSND010000010.1"/>
</dbReference>